<dbReference type="PANTHER" id="PTHR33376">
    <property type="match status" value="1"/>
</dbReference>
<sequence>MVRLSVRLLVILLALLCGPAGDAWAEQTATIRVRVIGGFARTRQFDQIEVPFWTQRVPSLTGGQMLATIQPFAQAGVEPGQMLSVMRSGVVMFGTLEANAVALAEPELAAADLPLLSSDLGELRRFIRVWEPRVREILSEQYGAELLATLVRPPQLLFCRQAFTGLRDLKGRRIRVASVNQSDLLLALGAQPVVLEFRRVQAVLQDGTVDCAVTGGLPGHAIGLHRIATHLSTLPLGWAMSFLTAHQRSWQALPAAMRDSLQEGFAALQADIWQAAEEDRDQGEACNFGEPRCRVADRGRLVPVREDPASLAAIRALFSSAVLPGWAQRCGLSCAENWNAVVGPSLGTFARW</sequence>
<dbReference type="InterPro" id="IPR038404">
    <property type="entry name" value="TRAP_DctP_sf"/>
</dbReference>
<evidence type="ECO:0000256" key="4">
    <source>
        <dbReference type="SAM" id="SignalP"/>
    </source>
</evidence>
<proteinExistence type="inferred from homology"/>
<dbReference type="Proteomes" id="UP000198925">
    <property type="component" value="Unassembled WGS sequence"/>
</dbReference>
<evidence type="ECO:0000313" key="5">
    <source>
        <dbReference type="EMBL" id="SDD07877.1"/>
    </source>
</evidence>
<keyword evidence="3 4" id="KW-0732">Signal</keyword>
<dbReference type="NCBIfam" id="NF037995">
    <property type="entry name" value="TRAP_S1"/>
    <property type="match status" value="1"/>
</dbReference>
<dbReference type="Pfam" id="PF03480">
    <property type="entry name" value="DctP"/>
    <property type="match status" value="1"/>
</dbReference>
<evidence type="ECO:0000256" key="2">
    <source>
        <dbReference type="ARBA" id="ARBA00022448"/>
    </source>
</evidence>
<dbReference type="GO" id="GO:0055085">
    <property type="term" value="P:transmembrane transport"/>
    <property type="evidence" value="ECO:0007669"/>
    <property type="project" value="InterPro"/>
</dbReference>
<keyword evidence="2" id="KW-0813">Transport</keyword>
<accession>A0A1G6RV82</accession>
<keyword evidence="6" id="KW-1185">Reference proteome</keyword>
<comment type="similarity">
    <text evidence="1">Belongs to the bacterial solute-binding protein 7 family.</text>
</comment>
<name>A0A1G6RV82_9PROT</name>
<dbReference type="Gene3D" id="3.40.190.170">
    <property type="entry name" value="Bacterial extracellular solute-binding protein, family 7"/>
    <property type="match status" value="1"/>
</dbReference>
<dbReference type="InterPro" id="IPR018389">
    <property type="entry name" value="DctP_fam"/>
</dbReference>
<dbReference type="AlphaFoldDB" id="A0A1G6RV82"/>
<dbReference type="PANTHER" id="PTHR33376:SF7">
    <property type="entry name" value="C4-DICARBOXYLATE-BINDING PROTEIN DCTB"/>
    <property type="match status" value="1"/>
</dbReference>
<reference evidence="5 6" key="1">
    <citation type="submission" date="2016-10" db="EMBL/GenBank/DDBJ databases">
        <authorList>
            <person name="de Groot N.N."/>
        </authorList>
    </citation>
    <scope>NUCLEOTIDE SEQUENCE [LARGE SCALE GENOMIC DNA]</scope>
    <source>
        <strain evidence="5 6">CPCC 100156</strain>
    </source>
</reference>
<feature type="chain" id="PRO_5011729479" evidence="4">
    <location>
        <begin position="26"/>
        <end position="352"/>
    </location>
</feature>
<organism evidence="5 6">
    <name type="scientific">Belnapia rosea</name>
    <dbReference type="NCBI Taxonomy" id="938405"/>
    <lineage>
        <taxon>Bacteria</taxon>
        <taxon>Pseudomonadati</taxon>
        <taxon>Pseudomonadota</taxon>
        <taxon>Alphaproteobacteria</taxon>
        <taxon>Acetobacterales</taxon>
        <taxon>Roseomonadaceae</taxon>
        <taxon>Belnapia</taxon>
    </lineage>
</organism>
<protein>
    <submittedName>
        <fullName evidence="5">TRAP-type C4-dicarboxylate transport system, substrate-binding protein</fullName>
    </submittedName>
</protein>
<evidence type="ECO:0000313" key="6">
    <source>
        <dbReference type="Proteomes" id="UP000198925"/>
    </source>
</evidence>
<dbReference type="STRING" id="938405.SAMN02927895_04218"/>
<evidence type="ECO:0000256" key="3">
    <source>
        <dbReference type="ARBA" id="ARBA00022729"/>
    </source>
</evidence>
<gene>
    <name evidence="5" type="ORF">SAMN04487779_1004131</name>
</gene>
<dbReference type="EMBL" id="FMZX01000004">
    <property type="protein sequence ID" value="SDD07877.1"/>
    <property type="molecule type" value="Genomic_DNA"/>
</dbReference>
<evidence type="ECO:0000256" key="1">
    <source>
        <dbReference type="ARBA" id="ARBA00009023"/>
    </source>
</evidence>
<feature type="signal peptide" evidence="4">
    <location>
        <begin position="1"/>
        <end position="25"/>
    </location>
</feature>